<dbReference type="GO" id="GO:0045505">
    <property type="term" value="F:dynein intermediate chain binding"/>
    <property type="evidence" value="ECO:0007669"/>
    <property type="project" value="InterPro"/>
</dbReference>
<dbReference type="InterPro" id="IPR026983">
    <property type="entry name" value="DHC"/>
</dbReference>
<sequence>MSAERQAPPPPPRTCTTTSCRACAATCTWRLQPAGEKPPPRIPALGLVVRCTVDWFQRPPRRGRSPPLCPLRALGCTGGGQAELQDHHGTFQDLGGQTHRNFQPLYRRLHGRLQILPVLHQRLLAIYPGRLPAGTLAERQIAGLAKLMEAEVSVSELSKQLALKEQELAVASQKAEGVLQEVTLKAQAAEKVKAQVQKVKDKAQAIVDEIEGDKKVAESKLEAAKPALAAAEAALQTIKPGGYSSWEAAT</sequence>
<dbReference type="GO" id="GO:0030286">
    <property type="term" value="C:dynein complex"/>
    <property type="evidence" value="ECO:0007669"/>
    <property type="project" value="InterPro"/>
</dbReference>
<comment type="caution">
    <text evidence="3">The sequence shown here is derived from an EMBL/GenBank/DDBJ whole genome shotgun (WGS) entry which is preliminary data.</text>
</comment>
<protein>
    <recommendedName>
        <fullName evidence="2">Dynein heavy chain coiled coil stalk domain-containing protein</fullName>
    </recommendedName>
</protein>
<accession>A0AAV6FZM9</accession>
<dbReference type="EMBL" id="JADWDJ010000016">
    <property type="protein sequence ID" value="KAG5268045.1"/>
    <property type="molecule type" value="Genomic_DNA"/>
</dbReference>
<keyword evidence="1" id="KW-0175">Coiled coil</keyword>
<dbReference type="Proteomes" id="UP000823561">
    <property type="component" value="Chromosome 16"/>
</dbReference>
<evidence type="ECO:0000256" key="1">
    <source>
        <dbReference type="SAM" id="Coils"/>
    </source>
</evidence>
<proteinExistence type="predicted"/>
<gene>
    <name evidence="3" type="ORF">AALO_G00207610</name>
</gene>
<feature type="domain" description="Dynein heavy chain coiled coil stalk" evidence="2">
    <location>
        <begin position="138"/>
        <end position="239"/>
    </location>
</feature>
<evidence type="ECO:0000259" key="2">
    <source>
        <dbReference type="Pfam" id="PF12777"/>
    </source>
</evidence>
<evidence type="ECO:0000313" key="3">
    <source>
        <dbReference type="EMBL" id="KAG5268045.1"/>
    </source>
</evidence>
<dbReference type="GO" id="GO:0007018">
    <property type="term" value="P:microtubule-based movement"/>
    <property type="evidence" value="ECO:0007669"/>
    <property type="project" value="InterPro"/>
</dbReference>
<dbReference type="AlphaFoldDB" id="A0AAV6FZM9"/>
<dbReference type="Pfam" id="PF12777">
    <property type="entry name" value="MT"/>
    <property type="match status" value="1"/>
</dbReference>
<evidence type="ECO:0000313" key="4">
    <source>
        <dbReference type="Proteomes" id="UP000823561"/>
    </source>
</evidence>
<organism evidence="3 4">
    <name type="scientific">Alosa alosa</name>
    <name type="common">allis shad</name>
    <dbReference type="NCBI Taxonomy" id="278164"/>
    <lineage>
        <taxon>Eukaryota</taxon>
        <taxon>Metazoa</taxon>
        <taxon>Chordata</taxon>
        <taxon>Craniata</taxon>
        <taxon>Vertebrata</taxon>
        <taxon>Euteleostomi</taxon>
        <taxon>Actinopterygii</taxon>
        <taxon>Neopterygii</taxon>
        <taxon>Teleostei</taxon>
        <taxon>Clupei</taxon>
        <taxon>Clupeiformes</taxon>
        <taxon>Clupeoidei</taxon>
        <taxon>Clupeidae</taxon>
        <taxon>Alosa</taxon>
    </lineage>
</organism>
<keyword evidence="4" id="KW-1185">Reference proteome</keyword>
<dbReference type="Gene3D" id="1.20.920.20">
    <property type="match status" value="1"/>
</dbReference>
<dbReference type="PANTHER" id="PTHR46961">
    <property type="entry name" value="DYNEIN HEAVY CHAIN 1, AXONEMAL-LIKE PROTEIN"/>
    <property type="match status" value="1"/>
</dbReference>
<reference evidence="3" key="1">
    <citation type="submission" date="2020-10" db="EMBL/GenBank/DDBJ databases">
        <title>Chromosome-scale genome assembly of the Allis shad, Alosa alosa.</title>
        <authorList>
            <person name="Margot Z."/>
            <person name="Christophe K."/>
            <person name="Cabau C."/>
            <person name="Louis A."/>
            <person name="Berthelot C."/>
            <person name="Parey E."/>
            <person name="Roest Crollius H."/>
            <person name="Montfort J."/>
            <person name="Robinson-Rechavi M."/>
            <person name="Bucao C."/>
            <person name="Bouchez O."/>
            <person name="Gislard M."/>
            <person name="Lluch J."/>
            <person name="Milhes M."/>
            <person name="Lampietro C."/>
            <person name="Lopez Roques C."/>
            <person name="Donnadieu C."/>
            <person name="Braasch I."/>
            <person name="Desvignes T."/>
            <person name="Postlethwait J."/>
            <person name="Bobe J."/>
            <person name="Guiguen Y."/>
        </authorList>
    </citation>
    <scope>NUCLEOTIDE SEQUENCE</scope>
    <source>
        <strain evidence="3">M-15738</strain>
        <tissue evidence="3">Blood</tissue>
    </source>
</reference>
<dbReference type="PANTHER" id="PTHR46961:SF19">
    <property type="entry name" value="DYNEIN HEAVY CHAIN 5, AXONEMAL"/>
    <property type="match status" value="1"/>
</dbReference>
<dbReference type="GO" id="GO:0051959">
    <property type="term" value="F:dynein light intermediate chain binding"/>
    <property type="evidence" value="ECO:0007669"/>
    <property type="project" value="InterPro"/>
</dbReference>
<dbReference type="InterPro" id="IPR024743">
    <property type="entry name" value="Dynein_HC_stalk"/>
</dbReference>
<name>A0AAV6FZM9_9TELE</name>
<feature type="coiled-coil region" evidence="1">
    <location>
        <begin position="147"/>
        <end position="220"/>
    </location>
</feature>